<comment type="caution">
    <text evidence="11">The sequence shown here is derived from an EMBL/GenBank/DDBJ whole genome shotgun (WGS) entry which is preliminary data.</text>
</comment>
<dbReference type="AlphaFoldDB" id="A0AAV2IAC2"/>
<keyword evidence="5" id="KW-0967">Endosome</keyword>
<dbReference type="FunFam" id="1.25.40.90:FF:000009">
    <property type="entry name" value="Putative signal transducing adapter molecule 1"/>
    <property type="match status" value="1"/>
</dbReference>
<evidence type="ECO:0000256" key="5">
    <source>
        <dbReference type="ARBA" id="ARBA00022753"/>
    </source>
</evidence>
<dbReference type="InterPro" id="IPR002014">
    <property type="entry name" value="VHS_dom"/>
</dbReference>
<evidence type="ECO:0000256" key="7">
    <source>
        <dbReference type="PROSITE-ProRule" id="PRU00192"/>
    </source>
</evidence>
<feature type="compositionally biased region" description="Pro residues" evidence="8">
    <location>
        <begin position="548"/>
        <end position="557"/>
    </location>
</feature>
<dbReference type="GO" id="GO:0043328">
    <property type="term" value="P:protein transport to vacuole involved in ubiquitin-dependent protein catabolic process via the multivesicular body sorting pathway"/>
    <property type="evidence" value="ECO:0007669"/>
    <property type="project" value="TreeGrafter"/>
</dbReference>
<accession>A0AAV2IAC2</accession>
<dbReference type="PANTHER" id="PTHR45929:SF3">
    <property type="entry name" value="JAK PATHWAY SIGNAL TRANSDUCTION ADAPTOR MOLECULE"/>
    <property type="match status" value="1"/>
</dbReference>
<feature type="region of interest" description="Disordered" evidence="8">
    <location>
        <begin position="184"/>
        <end position="208"/>
    </location>
</feature>
<keyword evidence="3 7" id="KW-0728">SH3 domain</keyword>
<dbReference type="Pfam" id="PF00790">
    <property type="entry name" value="VHS"/>
    <property type="match status" value="1"/>
</dbReference>
<dbReference type="GO" id="GO:0043130">
    <property type="term" value="F:ubiquitin binding"/>
    <property type="evidence" value="ECO:0007669"/>
    <property type="project" value="InterPro"/>
</dbReference>
<dbReference type="Gene3D" id="1.20.5.1940">
    <property type="match status" value="1"/>
</dbReference>
<dbReference type="InterPro" id="IPR008942">
    <property type="entry name" value="ENTH_VHS"/>
</dbReference>
<keyword evidence="6" id="KW-0653">Protein transport</keyword>
<evidence type="ECO:0008006" key="13">
    <source>
        <dbReference type="Google" id="ProtNLM"/>
    </source>
</evidence>
<dbReference type="Proteomes" id="UP001497497">
    <property type="component" value="Unassembled WGS sequence"/>
</dbReference>
<feature type="compositionally biased region" description="Polar residues" evidence="8">
    <location>
        <begin position="521"/>
        <end position="542"/>
    </location>
</feature>
<dbReference type="CDD" id="cd11820">
    <property type="entry name" value="SH3_STAM"/>
    <property type="match status" value="1"/>
</dbReference>
<sequence length="557" mass="60559">MPLFASVTPFDTDVEKATNEMSTTEDWGLILDICEKVQRQPNGARDCLKSIVKRLNHKIPFVSMQALTLLNACVNNCGRPFHLEIASRDFVSECRTLISQKAHPKVAQKLKLMIKTWADMAEFRDDPALNLIPSFYESLRKEGVDFSETEPVSALTTKAATDPSTVRKEEDDIAKAIALSLQEEQHKSNVRTGSSGSGGSSSSGSLYPTYATPVPSQTVLKSVQKEIRKVRALYDFEAAEDNELTFKGGELICVLDDSDPNWWKGSNHRGEGLFPANFVTADLTAEPEPDVKVEKKSVQFSDQVEVKTLSLPPGEEEIDESKIDEVLTLIQNADPTGDINPDSQHMLMLEEQCKAMGPLIDAELEKIDRKHATLVELNKKVMDALQMYHNLMKETPAYGYSGLKTQETPAYGYSGLKTPGNYVLPPGVGGAPNMGPPLQYNNQPQYMLPGGMGGPPSQGPPSMSMAGGMSGPMPSQIYTQTQMVPPSQQSFHGHSNVVSLSGYSTHPSSGAVPNLAAVNGGHSSVPPQQQIYSGGQAYTQGPPSGMYHPPPPQQPLL</sequence>
<dbReference type="CDD" id="cd03568">
    <property type="entry name" value="VHS_STAM"/>
    <property type="match status" value="1"/>
</dbReference>
<evidence type="ECO:0000256" key="3">
    <source>
        <dbReference type="ARBA" id="ARBA00022443"/>
    </source>
</evidence>
<keyword evidence="12" id="KW-1185">Reference proteome</keyword>
<evidence type="ECO:0000256" key="8">
    <source>
        <dbReference type="SAM" id="MobiDB-lite"/>
    </source>
</evidence>
<protein>
    <recommendedName>
        <fullName evidence="13">Signal transducing adapter molecule 1</fullName>
    </recommendedName>
</protein>
<reference evidence="11 12" key="1">
    <citation type="submission" date="2024-04" db="EMBL/GenBank/DDBJ databases">
        <authorList>
            <consortium name="Genoscope - CEA"/>
            <person name="William W."/>
        </authorList>
    </citation>
    <scope>NUCLEOTIDE SEQUENCE [LARGE SCALE GENOMIC DNA]</scope>
</reference>
<comment type="subcellular location">
    <subcellularLocation>
        <location evidence="1">Endosome</location>
    </subcellularLocation>
</comment>
<dbReference type="SMART" id="SM00326">
    <property type="entry name" value="SH3"/>
    <property type="match status" value="1"/>
</dbReference>
<dbReference type="Pfam" id="PF00018">
    <property type="entry name" value="SH3_1"/>
    <property type="match status" value="1"/>
</dbReference>
<evidence type="ECO:0000313" key="11">
    <source>
        <dbReference type="EMBL" id="CAL1543766.1"/>
    </source>
</evidence>
<dbReference type="SUPFAM" id="SSF48464">
    <property type="entry name" value="ENTH/VHS domain"/>
    <property type="match status" value="1"/>
</dbReference>
<dbReference type="InterPro" id="IPR050670">
    <property type="entry name" value="STAM"/>
</dbReference>
<organism evidence="11 12">
    <name type="scientific">Lymnaea stagnalis</name>
    <name type="common">Great pond snail</name>
    <name type="synonym">Helix stagnalis</name>
    <dbReference type="NCBI Taxonomy" id="6523"/>
    <lineage>
        <taxon>Eukaryota</taxon>
        <taxon>Metazoa</taxon>
        <taxon>Spiralia</taxon>
        <taxon>Lophotrochozoa</taxon>
        <taxon>Mollusca</taxon>
        <taxon>Gastropoda</taxon>
        <taxon>Heterobranchia</taxon>
        <taxon>Euthyneura</taxon>
        <taxon>Panpulmonata</taxon>
        <taxon>Hygrophila</taxon>
        <taxon>Lymnaeoidea</taxon>
        <taxon>Lymnaeidae</taxon>
        <taxon>Lymnaea</taxon>
    </lineage>
</organism>
<dbReference type="GO" id="GO:0035091">
    <property type="term" value="F:phosphatidylinositol binding"/>
    <property type="evidence" value="ECO:0007669"/>
    <property type="project" value="InterPro"/>
</dbReference>
<dbReference type="GO" id="GO:0033565">
    <property type="term" value="C:ESCRT-0 complex"/>
    <property type="evidence" value="ECO:0007669"/>
    <property type="project" value="TreeGrafter"/>
</dbReference>
<proteinExistence type="inferred from homology"/>
<evidence type="ECO:0000256" key="2">
    <source>
        <dbReference type="ARBA" id="ARBA00009666"/>
    </source>
</evidence>
<feature type="domain" description="VHS" evidence="10">
    <location>
        <begin position="17"/>
        <end position="147"/>
    </location>
</feature>
<dbReference type="PROSITE" id="PS50002">
    <property type="entry name" value="SH3"/>
    <property type="match status" value="1"/>
</dbReference>
<dbReference type="PROSITE" id="PS50330">
    <property type="entry name" value="UIM"/>
    <property type="match status" value="1"/>
</dbReference>
<gene>
    <name evidence="11" type="ORF">GSLYS_00017279001</name>
</gene>
<evidence type="ECO:0000259" key="9">
    <source>
        <dbReference type="PROSITE" id="PS50002"/>
    </source>
</evidence>
<dbReference type="PANTHER" id="PTHR45929">
    <property type="entry name" value="JAK PATHWAY SIGNAL TRANSDUCTION ADAPTOR MOLECULE"/>
    <property type="match status" value="1"/>
</dbReference>
<comment type="similarity">
    <text evidence="2">Belongs to the STAM family.</text>
</comment>
<evidence type="ECO:0000259" key="10">
    <source>
        <dbReference type="PROSITE" id="PS50179"/>
    </source>
</evidence>
<dbReference type="PROSITE" id="PS50179">
    <property type="entry name" value="VHS"/>
    <property type="match status" value="1"/>
</dbReference>
<evidence type="ECO:0000256" key="6">
    <source>
        <dbReference type="ARBA" id="ARBA00022927"/>
    </source>
</evidence>
<feature type="domain" description="SH3" evidence="9">
    <location>
        <begin position="225"/>
        <end position="284"/>
    </location>
</feature>
<dbReference type="InterPro" id="IPR003903">
    <property type="entry name" value="UIM_dom"/>
</dbReference>
<name>A0AAV2IAC2_LYMST</name>
<dbReference type="SMART" id="SM00288">
    <property type="entry name" value="VHS"/>
    <property type="match status" value="1"/>
</dbReference>
<dbReference type="CDD" id="cd21388">
    <property type="entry name" value="GAT_STAM"/>
    <property type="match status" value="1"/>
</dbReference>
<dbReference type="InterPro" id="IPR001452">
    <property type="entry name" value="SH3_domain"/>
</dbReference>
<keyword evidence="4" id="KW-0813">Transport</keyword>
<dbReference type="Gene3D" id="2.30.30.40">
    <property type="entry name" value="SH3 Domains"/>
    <property type="match status" value="1"/>
</dbReference>
<evidence type="ECO:0000256" key="4">
    <source>
        <dbReference type="ARBA" id="ARBA00022448"/>
    </source>
</evidence>
<evidence type="ECO:0000256" key="1">
    <source>
        <dbReference type="ARBA" id="ARBA00004177"/>
    </source>
</evidence>
<dbReference type="InterPro" id="IPR036028">
    <property type="entry name" value="SH3-like_dom_sf"/>
</dbReference>
<dbReference type="EMBL" id="CAXITT010000573">
    <property type="protein sequence ID" value="CAL1543766.1"/>
    <property type="molecule type" value="Genomic_DNA"/>
</dbReference>
<dbReference type="Pfam" id="PF02809">
    <property type="entry name" value="UIM"/>
    <property type="match status" value="1"/>
</dbReference>
<evidence type="ECO:0000313" key="12">
    <source>
        <dbReference type="Proteomes" id="UP001497497"/>
    </source>
</evidence>
<dbReference type="Gene3D" id="1.25.40.90">
    <property type="match status" value="1"/>
</dbReference>
<feature type="region of interest" description="Disordered" evidence="8">
    <location>
        <begin position="504"/>
        <end position="557"/>
    </location>
</feature>
<dbReference type="SUPFAM" id="SSF50044">
    <property type="entry name" value="SH3-domain"/>
    <property type="match status" value="1"/>
</dbReference>
<dbReference type="PRINTS" id="PR00452">
    <property type="entry name" value="SH3DOMAIN"/>
</dbReference>